<feature type="region of interest" description="Disordered" evidence="1">
    <location>
        <begin position="269"/>
        <end position="341"/>
    </location>
</feature>
<feature type="chain" id="PRO_5038259230" evidence="2">
    <location>
        <begin position="18"/>
        <end position="364"/>
    </location>
</feature>
<reference evidence="3" key="2">
    <citation type="submission" date="2020-01" db="EMBL/GenBank/DDBJ databases">
        <authorList>
            <person name="Korhonen P.K.K."/>
            <person name="Guangxu M.G."/>
            <person name="Wang T.W."/>
            <person name="Stroehlein A.J.S."/>
            <person name="Young N.D."/>
            <person name="Ang C.-S.A."/>
            <person name="Fernando D.W.F."/>
            <person name="Lu H.L."/>
            <person name="Taylor S.T."/>
            <person name="Ehtesham M.E.M."/>
            <person name="Najaraj S.H.N."/>
            <person name="Harsha G.H.G."/>
            <person name="Madugundu A.M."/>
            <person name="Renuse S.R."/>
            <person name="Holt D.H."/>
            <person name="Pandey A.P."/>
            <person name="Papenfuss A.P."/>
            <person name="Gasser R.B.G."/>
            <person name="Fischer K.F."/>
        </authorList>
    </citation>
    <scope>NUCLEOTIDE SEQUENCE</scope>
    <source>
        <strain evidence="3">SSS_KF_BRIS2020</strain>
    </source>
</reference>
<reference evidence="4" key="3">
    <citation type="submission" date="2022-06" db="UniProtKB">
        <authorList>
            <consortium name="EnsemblMetazoa"/>
        </authorList>
    </citation>
    <scope>IDENTIFICATION</scope>
</reference>
<name>A0A834R833_SARSC</name>
<sequence>MDFICLFVYFLSFFLLASKFLRNDPSRLSRTNGKRTTLSEKQIGGEQNSHRNGLILVNNRYRRENRMESKSKSKMKSRNKIDKNRIFVNQIVKNQEIKNPLLKPFEMFNIEALLKRNRNVSRTIPIEREQNRTHSIAERKRAKANKSISTNRMVSNNTETKMNKENDTIEKEIQAKKKKKNKRKKKTKFDNHNNRNQSKSNTIKNDYQNHLSFLRGGKILKDIFEPNRIGVKENEIDKNLSNRQTNHHHHHHSLNDQNHQLIDDVGDPIEITNDLNTNENNNDNNNFSNNNNNNNNNQMLKLSTNTLWSKTSTLPSSQSSARKLSKSDGEDRSMIDQGNSRHGWKNIYHKEEWGEANKYHDVWR</sequence>
<feature type="compositionally biased region" description="Basic and acidic residues" evidence="1">
    <location>
        <begin position="325"/>
        <end position="334"/>
    </location>
</feature>
<gene>
    <name evidence="3" type="ORF">SSS_5074</name>
</gene>
<feature type="compositionally biased region" description="Polar residues" evidence="1">
    <location>
        <begin position="146"/>
        <end position="160"/>
    </location>
</feature>
<feature type="compositionally biased region" description="Basic and acidic residues" evidence="1">
    <location>
        <begin position="126"/>
        <end position="139"/>
    </location>
</feature>
<dbReference type="AlphaFoldDB" id="A0A834R833"/>
<feature type="compositionally biased region" description="Basic residues" evidence="1">
    <location>
        <begin position="176"/>
        <end position="187"/>
    </location>
</feature>
<protein>
    <submittedName>
        <fullName evidence="3 4">Uncharacterized protein</fullName>
    </submittedName>
</protein>
<feature type="compositionally biased region" description="Polar residues" evidence="1">
    <location>
        <begin position="194"/>
        <end position="206"/>
    </location>
</feature>
<feature type="compositionally biased region" description="Basic and acidic residues" evidence="1">
    <location>
        <begin position="161"/>
        <end position="175"/>
    </location>
</feature>
<evidence type="ECO:0000313" key="3">
    <source>
        <dbReference type="EMBL" id="KAF7489128.1"/>
    </source>
</evidence>
<feature type="compositionally biased region" description="Low complexity" evidence="1">
    <location>
        <begin position="309"/>
        <end position="322"/>
    </location>
</feature>
<feature type="compositionally biased region" description="Low complexity" evidence="1">
    <location>
        <begin position="273"/>
        <end position="297"/>
    </location>
</feature>
<evidence type="ECO:0000256" key="1">
    <source>
        <dbReference type="SAM" id="MobiDB-lite"/>
    </source>
</evidence>
<keyword evidence="5" id="KW-1185">Reference proteome</keyword>
<dbReference type="OrthoDB" id="6516877at2759"/>
<proteinExistence type="predicted"/>
<evidence type="ECO:0000313" key="4">
    <source>
        <dbReference type="EnsemblMetazoa" id="KAF7489128.1"/>
    </source>
</evidence>
<accession>A0A834R833</accession>
<feature type="region of interest" description="Disordered" evidence="1">
    <location>
        <begin position="126"/>
        <end position="206"/>
    </location>
</feature>
<organism evidence="3">
    <name type="scientific">Sarcoptes scabiei</name>
    <name type="common">Itch mite</name>
    <name type="synonym">Acarus scabiei</name>
    <dbReference type="NCBI Taxonomy" id="52283"/>
    <lineage>
        <taxon>Eukaryota</taxon>
        <taxon>Metazoa</taxon>
        <taxon>Ecdysozoa</taxon>
        <taxon>Arthropoda</taxon>
        <taxon>Chelicerata</taxon>
        <taxon>Arachnida</taxon>
        <taxon>Acari</taxon>
        <taxon>Acariformes</taxon>
        <taxon>Sarcoptiformes</taxon>
        <taxon>Astigmata</taxon>
        <taxon>Psoroptidia</taxon>
        <taxon>Sarcoptoidea</taxon>
        <taxon>Sarcoptidae</taxon>
        <taxon>Sarcoptinae</taxon>
        <taxon>Sarcoptes</taxon>
    </lineage>
</organism>
<dbReference type="EnsemblMetazoa" id="SSS_5074s_mrna">
    <property type="protein sequence ID" value="KAF7489128.1"/>
    <property type="gene ID" value="SSS_5074"/>
</dbReference>
<dbReference type="Proteomes" id="UP000070412">
    <property type="component" value="Unassembled WGS sequence"/>
</dbReference>
<reference evidence="5" key="1">
    <citation type="journal article" date="2020" name="PLoS Negl. Trop. Dis.">
        <title>High-quality nuclear genome for Sarcoptes scabiei-A critical resource for a neglected parasite.</title>
        <authorList>
            <person name="Korhonen P.K."/>
            <person name="Gasser R.B."/>
            <person name="Ma G."/>
            <person name="Wang T."/>
            <person name="Stroehlein A.J."/>
            <person name="Young N.D."/>
            <person name="Ang C.S."/>
            <person name="Fernando D.D."/>
            <person name="Lu H.C."/>
            <person name="Taylor S."/>
            <person name="Reynolds S.L."/>
            <person name="Mofiz E."/>
            <person name="Najaraj S.H."/>
            <person name="Gowda H."/>
            <person name="Madugundu A."/>
            <person name="Renuse S."/>
            <person name="Holt D."/>
            <person name="Pandey A."/>
            <person name="Papenfuss A.T."/>
            <person name="Fischer K."/>
        </authorList>
    </citation>
    <scope>NUCLEOTIDE SEQUENCE [LARGE SCALE GENOMIC DNA]</scope>
</reference>
<feature type="compositionally biased region" description="Polar residues" evidence="1">
    <location>
        <begin position="298"/>
        <end position="308"/>
    </location>
</feature>
<dbReference type="EMBL" id="WVUK01000065">
    <property type="protein sequence ID" value="KAF7489128.1"/>
    <property type="molecule type" value="Genomic_DNA"/>
</dbReference>
<evidence type="ECO:0000313" key="5">
    <source>
        <dbReference type="Proteomes" id="UP000070412"/>
    </source>
</evidence>
<keyword evidence="2" id="KW-0732">Signal</keyword>
<evidence type="ECO:0000256" key="2">
    <source>
        <dbReference type="SAM" id="SignalP"/>
    </source>
</evidence>
<feature type="signal peptide" evidence="2">
    <location>
        <begin position="1"/>
        <end position="17"/>
    </location>
</feature>